<name>A0A6J7NVG6_9ZZZZ</name>
<evidence type="ECO:0000313" key="1">
    <source>
        <dbReference type="EMBL" id="CAB4994683.1"/>
    </source>
</evidence>
<sequence length="52" mass="5800">MPPSRVTWSPVPMLRVWSGEDTQNRMFFWSPVPMAVSSTEAAGSIVIVPPLR</sequence>
<organism evidence="1">
    <name type="scientific">freshwater metagenome</name>
    <dbReference type="NCBI Taxonomy" id="449393"/>
    <lineage>
        <taxon>unclassified sequences</taxon>
        <taxon>metagenomes</taxon>
        <taxon>ecological metagenomes</taxon>
    </lineage>
</organism>
<gene>
    <name evidence="1" type="ORF">UFOPK3954_01385</name>
</gene>
<dbReference type="AlphaFoldDB" id="A0A6J7NVG6"/>
<proteinExistence type="predicted"/>
<protein>
    <submittedName>
        <fullName evidence="1">Unannotated protein</fullName>
    </submittedName>
</protein>
<accession>A0A6J7NVG6</accession>
<reference evidence="1" key="1">
    <citation type="submission" date="2020-05" db="EMBL/GenBank/DDBJ databases">
        <authorList>
            <person name="Chiriac C."/>
            <person name="Salcher M."/>
            <person name="Ghai R."/>
            <person name="Kavagutti S V."/>
        </authorList>
    </citation>
    <scope>NUCLEOTIDE SEQUENCE</scope>
</reference>
<dbReference type="EMBL" id="CAFBON010000141">
    <property type="protein sequence ID" value="CAB4994683.1"/>
    <property type="molecule type" value="Genomic_DNA"/>
</dbReference>